<dbReference type="PANTHER" id="PTHR36115">
    <property type="entry name" value="PROLINE-RICH ANTIGEN HOMOLOG-RELATED"/>
    <property type="match status" value="1"/>
</dbReference>
<feature type="compositionally biased region" description="Basic and acidic residues" evidence="6">
    <location>
        <begin position="1"/>
        <end position="11"/>
    </location>
</feature>
<proteinExistence type="predicted"/>
<gene>
    <name evidence="9" type="ORF">GP473_06875</name>
</gene>
<feature type="compositionally biased region" description="Polar residues" evidence="6">
    <location>
        <begin position="12"/>
        <end position="30"/>
    </location>
</feature>
<feature type="transmembrane region" description="Helical" evidence="7">
    <location>
        <begin position="153"/>
        <end position="172"/>
    </location>
</feature>
<dbReference type="InterPro" id="IPR051791">
    <property type="entry name" value="Pra-immunoreactive"/>
</dbReference>
<keyword evidence="2" id="KW-1003">Cell membrane</keyword>
<evidence type="ECO:0000259" key="8">
    <source>
        <dbReference type="Pfam" id="PF06271"/>
    </source>
</evidence>
<feature type="transmembrane region" description="Helical" evidence="7">
    <location>
        <begin position="212"/>
        <end position="237"/>
    </location>
</feature>
<keyword evidence="10" id="KW-1185">Reference proteome</keyword>
<feature type="compositionally biased region" description="Polar residues" evidence="6">
    <location>
        <begin position="39"/>
        <end position="79"/>
    </location>
</feature>
<keyword evidence="3 7" id="KW-0812">Transmembrane</keyword>
<dbReference type="EMBL" id="CP046883">
    <property type="protein sequence ID" value="QNH96413.1"/>
    <property type="molecule type" value="Genomic_DNA"/>
</dbReference>
<evidence type="ECO:0000313" key="10">
    <source>
        <dbReference type="Proteomes" id="UP000515275"/>
    </source>
</evidence>
<feature type="region of interest" description="Disordered" evidence="6">
    <location>
        <begin position="1"/>
        <end position="87"/>
    </location>
</feature>
<protein>
    <recommendedName>
        <fullName evidence="8">RDD domain-containing protein</fullName>
    </recommendedName>
</protein>
<dbReference type="Pfam" id="PF06271">
    <property type="entry name" value="RDD"/>
    <property type="match status" value="1"/>
</dbReference>
<dbReference type="Proteomes" id="UP000515275">
    <property type="component" value="Chromosome"/>
</dbReference>
<evidence type="ECO:0000313" key="9">
    <source>
        <dbReference type="EMBL" id="QNH96413.1"/>
    </source>
</evidence>
<dbReference type="AlphaFoldDB" id="A0A7G7YPJ3"/>
<evidence type="ECO:0000256" key="6">
    <source>
        <dbReference type="SAM" id="MobiDB-lite"/>
    </source>
</evidence>
<dbReference type="GO" id="GO:0005886">
    <property type="term" value="C:plasma membrane"/>
    <property type="evidence" value="ECO:0007669"/>
    <property type="project" value="UniProtKB-SubCell"/>
</dbReference>
<reference evidence="9 10" key="1">
    <citation type="submission" date="2019-12" db="EMBL/GenBank/DDBJ databases">
        <title>Corynebacterium sp. nov., isolated from feces of the Anser Albifrons in China.</title>
        <authorList>
            <person name="Liu Q."/>
        </authorList>
    </citation>
    <scope>NUCLEOTIDE SEQUENCE [LARGE SCALE GENOMIC DNA]</scope>
    <source>
        <strain evidence="9 10">23H37-10</strain>
    </source>
</reference>
<evidence type="ECO:0000256" key="1">
    <source>
        <dbReference type="ARBA" id="ARBA00004651"/>
    </source>
</evidence>
<name>A0A7G7YPJ3_9CORY</name>
<comment type="subcellular location">
    <subcellularLocation>
        <location evidence="1">Cell membrane</location>
        <topology evidence="1">Multi-pass membrane protein</topology>
    </subcellularLocation>
</comment>
<accession>A0A7G7YPJ3</accession>
<evidence type="ECO:0000256" key="2">
    <source>
        <dbReference type="ARBA" id="ARBA00022475"/>
    </source>
</evidence>
<evidence type="ECO:0000256" key="7">
    <source>
        <dbReference type="SAM" id="Phobius"/>
    </source>
</evidence>
<keyword evidence="5 7" id="KW-0472">Membrane</keyword>
<evidence type="ECO:0000256" key="4">
    <source>
        <dbReference type="ARBA" id="ARBA00022989"/>
    </source>
</evidence>
<dbReference type="KEGG" id="cans:GP473_06875"/>
<evidence type="ECO:0000256" key="5">
    <source>
        <dbReference type="ARBA" id="ARBA00023136"/>
    </source>
</evidence>
<organism evidence="9 10">
    <name type="scientific">Corynebacterium anserum</name>
    <dbReference type="NCBI Taxonomy" id="2684406"/>
    <lineage>
        <taxon>Bacteria</taxon>
        <taxon>Bacillati</taxon>
        <taxon>Actinomycetota</taxon>
        <taxon>Actinomycetes</taxon>
        <taxon>Mycobacteriales</taxon>
        <taxon>Corynebacteriaceae</taxon>
        <taxon>Corynebacterium</taxon>
    </lineage>
</organism>
<feature type="domain" description="RDD" evidence="8">
    <location>
        <begin position="105"/>
        <end position="256"/>
    </location>
</feature>
<evidence type="ECO:0000256" key="3">
    <source>
        <dbReference type="ARBA" id="ARBA00022692"/>
    </source>
</evidence>
<feature type="transmembrane region" description="Helical" evidence="7">
    <location>
        <begin position="111"/>
        <end position="133"/>
    </location>
</feature>
<keyword evidence="4 7" id="KW-1133">Transmembrane helix</keyword>
<sequence>MTSDKLKHQSKESTTVSNNYPTYPSGNGHNPYNDDESNPRSLQDNSFTGGSSDSSQNPYHSFQQNSSNPYTQNPPSTQGYEPFPPTNDYGSRYSDTGYLGHLGCPGAGKRLLGFILDSLIAGILTFIIVYIPYHDEMRNFFSSLVDVDSEDSISTGLVFTTIIGSIAVWYLYRMGMELSKGATLGKMAIGARVVKADGSKLTAKDSFLRNSWYLILELLGVIPFLGALLQIALYVALGVTISRDKQYQSFADKWGNTLVVNKN</sequence>
<dbReference type="InterPro" id="IPR010432">
    <property type="entry name" value="RDD"/>
</dbReference>